<dbReference type="AlphaFoldDB" id="A0A914IF21"/>
<evidence type="ECO:0000313" key="3">
    <source>
        <dbReference type="Proteomes" id="UP000887572"/>
    </source>
</evidence>
<dbReference type="InterPro" id="IPR011009">
    <property type="entry name" value="Kinase-like_dom_sf"/>
</dbReference>
<evidence type="ECO:0000256" key="1">
    <source>
        <dbReference type="PROSITE-ProRule" id="PRU10141"/>
    </source>
</evidence>
<keyword evidence="1" id="KW-0547">Nucleotide-binding</keyword>
<dbReference type="SMART" id="SM00220">
    <property type="entry name" value="S_TKc"/>
    <property type="match status" value="1"/>
</dbReference>
<keyword evidence="1" id="KW-0067">ATP-binding</keyword>
<name>A0A914IF21_GLORO</name>
<dbReference type="WBParaSite" id="Gr19_v10_g932.t1">
    <property type="protein sequence ID" value="Gr19_v10_g932.t1"/>
    <property type="gene ID" value="Gr19_v10_g932"/>
</dbReference>
<protein>
    <submittedName>
        <fullName evidence="4">Protein kinase domain-containing protein</fullName>
    </submittedName>
</protein>
<dbReference type="Pfam" id="PF00069">
    <property type="entry name" value="Pkinase"/>
    <property type="match status" value="1"/>
</dbReference>
<keyword evidence="3" id="KW-1185">Reference proteome</keyword>
<dbReference type="PANTHER" id="PTHR11909">
    <property type="entry name" value="CASEIN KINASE-RELATED"/>
    <property type="match status" value="1"/>
</dbReference>
<reference evidence="4" key="1">
    <citation type="submission" date="2022-11" db="UniProtKB">
        <authorList>
            <consortium name="WormBaseParasite"/>
        </authorList>
    </citation>
    <scope>IDENTIFICATION</scope>
</reference>
<sequence>MSNVNLAAGMNIAHLQVARCLGSGSYGDVYLCRNEEGDEFAVKIEEMGKKQLDFEITVYEKLAAVLPTNFCRFFSSGITEICSSDGRNLMVKYLVSNYTSAYLLWAVHWPNFLLDCNGQFSPGTAIGASIQLLDAIDTLYDLGFVHCDVKMENMAIGRSDSERRRLYLFDFGHAHSAVNYSRKIDIEPWFYLTVRMFYGQLGQRSLDEILPQCPPELQEIYSHIAFGTEMPVARAPCAAATVVVPMDDERRNIPLHTNLLPVPPTKRLFPLLVQSTVPSIASRSYASVYKAMHENLENLRRSGSHAAQFHSRNFIFENFNGTSIIYCRQCRSYSRKIDIVPWFYEQLGRGHATKYCRNVRLNFKRFIRTLFILSHPPHLIGTLCAIQVFDLMWSNG</sequence>
<organism evidence="3 4">
    <name type="scientific">Globodera rostochiensis</name>
    <name type="common">Golden nematode worm</name>
    <name type="synonym">Heterodera rostochiensis</name>
    <dbReference type="NCBI Taxonomy" id="31243"/>
    <lineage>
        <taxon>Eukaryota</taxon>
        <taxon>Metazoa</taxon>
        <taxon>Ecdysozoa</taxon>
        <taxon>Nematoda</taxon>
        <taxon>Chromadorea</taxon>
        <taxon>Rhabditida</taxon>
        <taxon>Tylenchina</taxon>
        <taxon>Tylenchomorpha</taxon>
        <taxon>Tylenchoidea</taxon>
        <taxon>Heteroderidae</taxon>
        <taxon>Heteroderinae</taxon>
        <taxon>Globodera</taxon>
    </lineage>
</organism>
<dbReference type="GO" id="GO:0004672">
    <property type="term" value="F:protein kinase activity"/>
    <property type="evidence" value="ECO:0007669"/>
    <property type="project" value="InterPro"/>
</dbReference>
<dbReference type="PROSITE" id="PS00107">
    <property type="entry name" value="PROTEIN_KINASE_ATP"/>
    <property type="match status" value="1"/>
</dbReference>
<dbReference type="InterPro" id="IPR017441">
    <property type="entry name" value="Protein_kinase_ATP_BS"/>
</dbReference>
<dbReference type="InterPro" id="IPR000719">
    <property type="entry name" value="Prot_kinase_dom"/>
</dbReference>
<accession>A0A914IF21</accession>
<feature type="domain" description="Protein kinase" evidence="2">
    <location>
        <begin position="15"/>
        <end position="315"/>
    </location>
</feature>
<proteinExistence type="predicted"/>
<dbReference type="PROSITE" id="PS50011">
    <property type="entry name" value="PROTEIN_KINASE_DOM"/>
    <property type="match status" value="1"/>
</dbReference>
<dbReference type="Proteomes" id="UP000887572">
    <property type="component" value="Unplaced"/>
</dbReference>
<dbReference type="SUPFAM" id="SSF56112">
    <property type="entry name" value="Protein kinase-like (PK-like)"/>
    <property type="match status" value="1"/>
</dbReference>
<dbReference type="InterPro" id="IPR050235">
    <property type="entry name" value="CK1_Ser-Thr_kinase"/>
</dbReference>
<feature type="binding site" evidence="1">
    <location>
        <position position="43"/>
    </location>
    <ligand>
        <name>ATP</name>
        <dbReference type="ChEBI" id="CHEBI:30616"/>
    </ligand>
</feature>
<evidence type="ECO:0000259" key="2">
    <source>
        <dbReference type="PROSITE" id="PS50011"/>
    </source>
</evidence>
<dbReference type="GO" id="GO:0005524">
    <property type="term" value="F:ATP binding"/>
    <property type="evidence" value="ECO:0007669"/>
    <property type="project" value="UniProtKB-UniRule"/>
</dbReference>
<evidence type="ECO:0000313" key="4">
    <source>
        <dbReference type="WBParaSite" id="Gr19_v10_g932.t1"/>
    </source>
</evidence>
<dbReference type="Gene3D" id="1.10.510.10">
    <property type="entry name" value="Transferase(Phosphotransferase) domain 1"/>
    <property type="match status" value="1"/>
</dbReference>